<organism evidence="2 3">
    <name type="scientific">Chondromyces apiculatus DSM 436</name>
    <dbReference type="NCBI Taxonomy" id="1192034"/>
    <lineage>
        <taxon>Bacteria</taxon>
        <taxon>Pseudomonadati</taxon>
        <taxon>Myxococcota</taxon>
        <taxon>Polyangia</taxon>
        <taxon>Polyangiales</taxon>
        <taxon>Polyangiaceae</taxon>
        <taxon>Chondromyces</taxon>
    </lineage>
</organism>
<feature type="compositionally biased region" description="Low complexity" evidence="1">
    <location>
        <begin position="81"/>
        <end position="101"/>
    </location>
</feature>
<dbReference type="EMBL" id="ASRX01000026">
    <property type="protein sequence ID" value="EYF05155.1"/>
    <property type="molecule type" value="Genomic_DNA"/>
</dbReference>
<comment type="caution">
    <text evidence="2">The sequence shown here is derived from an EMBL/GenBank/DDBJ whole genome shotgun (WGS) entry which is preliminary data.</text>
</comment>
<dbReference type="Proteomes" id="UP000019678">
    <property type="component" value="Unassembled WGS sequence"/>
</dbReference>
<dbReference type="AlphaFoldDB" id="A0A017T8L9"/>
<name>A0A017T8L9_9BACT</name>
<feature type="compositionally biased region" description="Basic and acidic residues" evidence="1">
    <location>
        <begin position="43"/>
        <end position="64"/>
    </location>
</feature>
<evidence type="ECO:0000313" key="2">
    <source>
        <dbReference type="EMBL" id="EYF05155.1"/>
    </source>
</evidence>
<reference evidence="2 3" key="1">
    <citation type="submission" date="2013-05" db="EMBL/GenBank/DDBJ databases">
        <title>Genome assembly of Chondromyces apiculatus DSM 436.</title>
        <authorList>
            <person name="Sharma G."/>
            <person name="Khatri I."/>
            <person name="Kaur C."/>
            <person name="Mayilraj S."/>
            <person name="Subramanian S."/>
        </authorList>
    </citation>
    <scope>NUCLEOTIDE SEQUENCE [LARGE SCALE GENOMIC DNA]</scope>
    <source>
        <strain evidence="2 3">DSM 436</strain>
    </source>
</reference>
<gene>
    <name evidence="2" type="ORF">CAP_3520</name>
</gene>
<accession>A0A017T8L9</accession>
<evidence type="ECO:0000313" key="3">
    <source>
        <dbReference type="Proteomes" id="UP000019678"/>
    </source>
</evidence>
<feature type="compositionally biased region" description="Basic residues" evidence="1">
    <location>
        <begin position="1"/>
        <end position="14"/>
    </location>
</feature>
<proteinExistence type="predicted"/>
<dbReference type="STRING" id="1192034.CAP_3520"/>
<feature type="region of interest" description="Disordered" evidence="1">
    <location>
        <begin position="1"/>
        <end position="101"/>
    </location>
</feature>
<keyword evidence="3" id="KW-1185">Reference proteome</keyword>
<evidence type="ECO:0000256" key="1">
    <source>
        <dbReference type="SAM" id="MobiDB-lite"/>
    </source>
</evidence>
<protein>
    <submittedName>
        <fullName evidence="2">Uncharacterized protein</fullName>
    </submittedName>
</protein>
<sequence length="101" mass="10821">MRRRLQAGRRRRGGARGGAARGCDRRAGCRSTAVAGPGVLPAPRDERRRSSEPHRSDEHHRSGEIPHAPRHATRSPPPGATPASSTAARTAPSPTRRTVLP</sequence>